<dbReference type="KEGG" id="hfe:HFELIS_15350"/>
<dbReference type="EMBL" id="FQ670179">
    <property type="protein sequence ID" value="CBY83619.1"/>
    <property type="molecule type" value="Genomic_DNA"/>
</dbReference>
<dbReference type="PANTHER" id="PTHR11228:SF7">
    <property type="entry name" value="PQQA PEPTIDE CYCLASE"/>
    <property type="match status" value="1"/>
</dbReference>
<keyword evidence="5" id="KW-0411">Iron-sulfur</keyword>
<dbReference type="GO" id="GO:0051536">
    <property type="term" value="F:iron-sulfur cluster binding"/>
    <property type="evidence" value="ECO:0007669"/>
    <property type="project" value="UniProtKB-KW"/>
</dbReference>
<dbReference type="STRING" id="936155.HFELIS_15350"/>
<dbReference type="OrthoDB" id="7068641at2"/>
<feature type="domain" description="Radical SAM core" evidence="6">
    <location>
        <begin position="1"/>
        <end position="186"/>
    </location>
</feature>
<organism evidence="7 8">
    <name type="scientific">Helicobacter felis (strain ATCC 49179 / CCUG 28539 / NCTC 12436 / CS1)</name>
    <dbReference type="NCBI Taxonomy" id="936155"/>
    <lineage>
        <taxon>Bacteria</taxon>
        <taxon>Pseudomonadati</taxon>
        <taxon>Campylobacterota</taxon>
        <taxon>Epsilonproteobacteria</taxon>
        <taxon>Campylobacterales</taxon>
        <taxon>Helicobacteraceae</taxon>
        <taxon>Helicobacter</taxon>
    </lineage>
</organism>
<dbReference type="SUPFAM" id="SSF102114">
    <property type="entry name" value="Radical SAM enzymes"/>
    <property type="match status" value="1"/>
</dbReference>
<sequence>MPYDFIAQLVDFWFAHRNCAKVELAALEPLLYKDGARTIIDVCQMVSKHYTPSITTNGFFLDKYDQRLKDCTKKIRISLHAMDRQNYRQIMGFDGFDRVVSNIENATKTGLNISLNRVLLRGYTHDLKAQIEFVDRLGISLKLFDLYYTEDIAQNYQRYYISVQEALQEVLDAGLITYAHQEEANRDRVVFTTQNGSRVEYKQHALASKNHLPCSLCNKAKQCIEGYKDYLRVFPNKWATFCYMRQDLDFPLVDSQGHFQMQQQEDYRLIPLRLCLVDTCNYNCGYPGDKASWCLKRFRPFTYLSKR</sequence>
<evidence type="ECO:0000256" key="2">
    <source>
        <dbReference type="ARBA" id="ARBA00022691"/>
    </source>
</evidence>
<gene>
    <name evidence="7" type="ordered locus">Hfelis_15350</name>
</gene>
<dbReference type="CDD" id="cd01335">
    <property type="entry name" value="Radical_SAM"/>
    <property type="match status" value="1"/>
</dbReference>
<keyword evidence="2" id="KW-0949">S-adenosyl-L-methionine</keyword>
<dbReference type="GO" id="GO:0046872">
    <property type="term" value="F:metal ion binding"/>
    <property type="evidence" value="ECO:0007669"/>
    <property type="project" value="UniProtKB-KW"/>
</dbReference>
<evidence type="ECO:0000259" key="6">
    <source>
        <dbReference type="PROSITE" id="PS51918"/>
    </source>
</evidence>
<dbReference type="PROSITE" id="PS51918">
    <property type="entry name" value="RADICAL_SAM"/>
    <property type="match status" value="1"/>
</dbReference>
<dbReference type="RefSeq" id="WP_013469980.1">
    <property type="nucleotide sequence ID" value="NC_014810.2"/>
</dbReference>
<evidence type="ECO:0000256" key="1">
    <source>
        <dbReference type="ARBA" id="ARBA00001966"/>
    </source>
</evidence>
<dbReference type="Pfam" id="PF04055">
    <property type="entry name" value="Radical_SAM"/>
    <property type="match status" value="1"/>
</dbReference>
<name>E7AB07_HELFC</name>
<dbReference type="eggNOG" id="COG2896">
    <property type="taxonomic scope" value="Bacteria"/>
</dbReference>
<dbReference type="InterPro" id="IPR050377">
    <property type="entry name" value="Radical_SAM_PqqE_MftC-like"/>
</dbReference>
<evidence type="ECO:0000256" key="4">
    <source>
        <dbReference type="ARBA" id="ARBA00023004"/>
    </source>
</evidence>
<dbReference type="InterPro" id="IPR013785">
    <property type="entry name" value="Aldolase_TIM"/>
</dbReference>
<dbReference type="InterPro" id="IPR058240">
    <property type="entry name" value="rSAM_sf"/>
</dbReference>
<protein>
    <submittedName>
        <fullName evidence="7">Molybdenum cofactor biosynthesis protein</fullName>
    </submittedName>
</protein>
<reference evidence="7 8" key="1">
    <citation type="journal article" date="2011" name="Genome Biol. Evol.">
        <title>Comparative whole genome sequence analysis of the carcinogenic bacterial model pathogen Helicobacter felis.</title>
        <authorList>
            <person name="Arnold I.C."/>
            <person name="Zigova Z."/>
            <person name="Holden M."/>
            <person name="Lawley T.D."/>
            <person name="Rad R."/>
            <person name="Dougan G."/>
            <person name="Falkow S."/>
            <person name="Bentley S.D."/>
            <person name="Muller A."/>
        </authorList>
    </citation>
    <scope>NUCLEOTIDE SEQUENCE [LARGE SCALE GENOMIC DNA]</scope>
    <source>
        <strain evidence="8">ATCC 49179 / CCUG 28539 / NCTC 12436 / CS1</strain>
    </source>
</reference>
<dbReference type="GeneID" id="36134355"/>
<accession>E7AB07</accession>
<dbReference type="HOGENOM" id="CLU_905424_0_0_7"/>
<keyword evidence="4" id="KW-0408">Iron</keyword>
<evidence type="ECO:0000256" key="5">
    <source>
        <dbReference type="ARBA" id="ARBA00023014"/>
    </source>
</evidence>
<dbReference type="InterPro" id="IPR007197">
    <property type="entry name" value="rSAM"/>
</dbReference>
<dbReference type="AlphaFoldDB" id="E7AB07"/>
<evidence type="ECO:0000313" key="7">
    <source>
        <dbReference type="EMBL" id="CBY83619.1"/>
    </source>
</evidence>
<dbReference type="PANTHER" id="PTHR11228">
    <property type="entry name" value="RADICAL SAM DOMAIN PROTEIN"/>
    <property type="match status" value="1"/>
</dbReference>
<proteinExistence type="predicted"/>
<evidence type="ECO:0000313" key="8">
    <source>
        <dbReference type="Proteomes" id="UP000007934"/>
    </source>
</evidence>
<keyword evidence="3" id="KW-0479">Metal-binding</keyword>
<comment type="cofactor">
    <cofactor evidence="1">
        <name>[4Fe-4S] cluster</name>
        <dbReference type="ChEBI" id="CHEBI:49883"/>
    </cofactor>
</comment>
<evidence type="ECO:0000256" key="3">
    <source>
        <dbReference type="ARBA" id="ARBA00022723"/>
    </source>
</evidence>
<dbReference type="GO" id="GO:0003824">
    <property type="term" value="F:catalytic activity"/>
    <property type="evidence" value="ECO:0007669"/>
    <property type="project" value="InterPro"/>
</dbReference>
<keyword evidence="8" id="KW-1185">Reference proteome</keyword>
<dbReference type="Gene3D" id="3.20.20.70">
    <property type="entry name" value="Aldolase class I"/>
    <property type="match status" value="1"/>
</dbReference>
<dbReference type="Proteomes" id="UP000007934">
    <property type="component" value="Chromosome"/>
</dbReference>